<dbReference type="AlphaFoldDB" id="A0A8D2NDS2"/>
<evidence type="ECO:0000313" key="12">
    <source>
        <dbReference type="Proteomes" id="UP000694413"/>
    </source>
</evidence>
<sequence length="628" mass="70612">MVSPSPAAPAPPPGTAATRTRKPRAATALRPGAGRAPQRPLWGRETSGRVRGRLWKARSADMWWRPWLPACLAWGCVAALCGSRGLCPAPNASRPQPGQCPRRRAAELCAWALSSDSLLDPFPVDVIQENYVRNVRNCIFSVVYPTPFKSRVRLVAVSKDVLENILDLDISVKGSPDFLEFVSGGKVIFGSVPLAHRYGGHQFGSWAGQLGDGRAHLIGVYTNRHGERWELQLKGSGKTPYSRNGDGRAVLRSSVREFLCSEAMHHLGIPTSRAASLVVSDDDVWRDQFYNGNIKKERGAIVLRVAKSWFRIGSLEILAHSGELDLLRRLLDFIIQEHFPSIAMNDSNRYLEFFSTVVSETANLISLWMSVGFAHGVCNTDNFSLLSITIDYGPFGFMDSYDPDFVPNTSDDERRYKIGNQASVGLFNLSKLLQALKPLLDPRQKQLASQILEGYGELYHSRFTELFKTKLGLLGENENDNYLIAFLLKIMEDTKADFTMTFRELSEITADQLKELHIPEEFWALQDLGKHKLFSEWVTMYLMRLNSNNGDSDAKRRTRMATVNPRYILRNWMAESAVEKANLNDFSEVELLEQVLQQPFQRQEAAERAGYSLRPPAWARHLKVSCSS</sequence>
<evidence type="ECO:0000256" key="10">
    <source>
        <dbReference type="SAM" id="MobiDB-lite"/>
    </source>
</evidence>
<dbReference type="InterPro" id="IPR003846">
    <property type="entry name" value="SelO"/>
</dbReference>
<dbReference type="PANTHER" id="PTHR12153:SF18">
    <property type="entry name" value="SELENOPROTEIN O"/>
    <property type="match status" value="1"/>
</dbReference>
<keyword evidence="8" id="KW-0460">Magnesium</keyword>
<feature type="region of interest" description="Disordered" evidence="10">
    <location>
        <begin position="1"/>
        <end position="43"/>
    </location>
</feature>
<protein>
    <recommendedName>
        <fullName evidence="9">Selenoprotein O</fullName>
    </recommendedName>
</protein>
<keyword evidence="12" id="KW-1185">Reference proteome</keyword>
<dbReference type="GO" id="GO:0005524">
    <property type="term" value="F:ATP binding"/>
    <property type="evidence" value="ECO:0007669"/>
    <property type="project" value="UniProtKB-KW"/>
</dbReference>
<dbReference type="Ensembl" id="ENSZALT00000026277.1">
    <property type="protein sequence ID" value="ENSZALP00000020055.1"/>
    <property type="gene ID" value="ENSZALG00000015821.1"/>
</dbReference>
<keyword evidence="5" id="KW-0479">Metal-binding</keyword>
<keyword evidence="6" id="KW-0547">Nucleotide-binding</keyword>
<keyword evidence="4" id="KW-0548">Nucleotidyltransferase</keyword>
<evidence type="ECO:0000256" key="7">
    <source>
        <dbReference type="ARBA" id="ARBA00022840"/>
    </source>
</evidence>
<evidence type="ECO:0000256" key="6">
    <source>
        <dbReference type="ARBA" id="ARBA00022741"/>
    </source>
</evidence>
<gene>
    <name evidence="11" type="primary">LOC102074518</name>
</gene>
<name>A0A8D2NDS2_ZONAL</name>
<evidence type="ECO:0000256" key="9">
    <source>
        <dbReference type="ARBA" id="ARBA00031547"/>
    </source>
</evidence>
<evidence type="ECO:0000256" key="2">
    <source>
        <dbReference type="ARBA" id="ARBA00009747"/>
    </source>
</evidence>
<evidence type="ECO:0000256" key="3">
    <source>
        <dbReference type="ARBA" id="ARBA00022679"/>
    </source>
</evidence>
<dbReference type="NCBIfam" id="NF000658">
    <property type="entry name" value="PRK00029.1"/>
    <property type="match status" value="1"/>
</dbReference>
<dbReference type="PANTHER" id="PTHR12153">
    <property type="entry name" value="SELENOPROTEIN O"/>
    <property type="match status" value="1"/>
</dbReference>
<keyword evidence="3" id="KW-0808">Transferase</keyword>
<comment type="cofactor">
    <cofactor evidence="1">
        <name>Mg(2+)</name>
        <dbReference type="ChEBI" id="CHEBI:18420"/>
    </cofactor>
</comment>
<organism evidence="11 12">
    <name type="scientific">Zonotrichia albicollis</name>
    <name type="common">White-throated sparrow</name>
    <name type="synonym">Fringilla albicollis</name>
    <dbReference type="NCBI Taxonomy" id="44394"/>
    <lineage>
        <taxon>Eukaryota</taxon>
        <taxon>Metazoa</taxon>
        <taxon>Chordata</taxon>
        <taxon>Craniata</taxon>
        <taxon>Vertebrata</taxon>
        <taxon>Euteleostomi</taxon>
        <taxon>Archelosauria</taxon>
        <taxon>Archosauria</taxon>
        <taxon>Dinosauria</taxon>
        <taxon>Saurischia</taxon>
        <taxon>Theropoda</taxon>
        <taxon>Coelurosauria</taxon>
        <taxon>Aves</taxon>
        <taxon>Neognathae</taxon>
        <taxon>Neoaves</taxon>
        <taxon>Telluraves</taxon>
        <taxon>Australaves</taxon>
        <taxon>Passeriformes</taxon>
        <taxon>Passerellidae</taxon>
        <taxon>Zonotrichia</taxon>
    </lineage>
</organism>
<evidence type="ECO:0000256" key="4">
    <source>
        <dbReference type="ARBA" id="ARBA00022695"/>
    </source>
</evidence>
<keyword evidence="7" id="KW-0067">ATP-binding</keyword>
<dbReference type="Pfam" id="PF02696">
    <property type="entry name" value="SelO"/>
    <property type="match status" value="1"/>
</dbReference>
<proteinExistence type="inferred from homology"/>
<feature type="compositionally biased region" description="Pro residues" evidence="10">
    <location>
        <begin position="1"/>
        <end position="14"/>
    </location>
</feature>
<dbReference type="GO" id="GO:0016779">
    <property type="term" value="F:nucleotidyltransferase activity"/>
    <property type="evidence" value="ECO:0007669"/>
    <property type="project" value="UniProtKB-KW"/>
</dbReference>
<evidence type="ECO:0000256" key="5">
    <source>
        <dbReference type="ARBA" id="ARBA00022723"/>
    </source>
</evidence>
<dbReference type="HAMAP" id="MF_00692">
    <property type="entry name" value="SelO"/>
    <property type="match status" value="1"/>
</dbReference>
<accession>A0A8D2NDS2</accession>
<reference evidence="11" key="1">
    <citation type="submission" date="2025-08" db="UniProtKB">
        <authorList>
            <consortium name="Ensembl"/>
        </authorList>
    </citation>
    <scope>IDENTIFICATION</scope>
</reference>
<evidence type="ECO:0000256" key="8">
    <source>
        <dbReference type="ARBA" id="ARBA00022842"/>
    </source>
</evidence>
<evidence type="ECO:0000313" key="11">
    <source>
        <dbReference type="Ensembl" id="ENSZALP00000020055.1"/>
    </source>
</evidence>
<evidence type="ECO:0000256" key="1">
    <source>
        <dbReference type="ARBA" id="ARBA00001946"/>
    </source>
</evidence>
<dbReference type="GO" id="GO:0046872">
    <property type="term" value="F:metal ion binding"/>
    <property type="evidence" value="ECO:0007669"/>
    <property type="project" value="UniProtKB-KW"/>
</dbReference>
<comment type="similarity">
    <text evidence="2">Belongs to the SELO family.</text>
</comment>
<reference evidence="11" key="2">
    <citation type="submission" date="2025-09" db="UniProtKB">
        <authorList>
            <consortium name="Ensembl"/>
        </authorList>
    </citation>
    <scope>IDENTIFICATION</scope>
</reference>
<dbReference type="Proteomes" id="UP000694413">
    <property type="component" value="Unassembled WGS sequence"/>
</dbReference>